<keyword evidence="1" id="KW-0812">Transmembrane</keyword>
<keyword evidence="1" id="KW-0472">Membrane</keyword>
<name>K9Y1R7_STAC7</name>
<sequence length="174" mass="20374">MTRHHSYLTSVGWTILYLVYIWWFGTRIIILITGAVIILLFNFDSLKQLVRSYLLKEGNDLLNTRNFQHRFKATKRLLNRSDCQNAIATVLETQELARAIAQLQPASIPELLDTLHDVLNDAEKIAQASQVKRQVNNSQSELTAKQHLDNYQLQLERRHQQLQQIYHQIQLDRL</sequence>
<keyword evidence="2" id="KW-0614">Plasmid</keyword>
<organism evidence="2 3">
    <name type="scientific">Stanieria cyanosphaera (strain ATCC 29371 / PCC 7437)</name>
    <dbReference type="NCBI Taxonomy" id="111780"/>
    <lineage>
        <taxon>Bacteria</taxon>
        <taxon>Bacillati</taxon>
        <taxon>Cyanobacteriota</taxon>
        <taxon>Cyanophyceae</taxon>
        <taxon>Pleurocapsales</taxon>
        <taxon>Dermocarpellaceae</taxon>
        <taxon>Stanieria</taxon>
    </lineage>
</organism>
<dbReference type="Proteomes" id="UP000010473">
    <property type="component" value="Plasmid pSTA7437.02"/>
</dbReference>
<dbReference type="RefSeq" id="WP_015195651.1">
    <property type="nucleotide sequence ID" value="NC_019749.1"/>
</dbReference>
<reference evidence="3" key="1">
    <citation type="journal article" date="2013" name="Proc. Natl. Acad. Sci. U.S.A.">
        <title>Improving the coverage of the cyanobacterial phylum using diversity-driven genome sequencing.</title>
        <authorList>
            <person name="Shih P.M."/>
            <person name="Wu D."/>
            <person name="Latifi A."/>
            <person name="Axen S.D."/>
            <person name="Fewer D.P."/>
            <person name="Talla E."/>
            <person name="Calteau A."/>
            <person name="Cai F."/>
            <person name="Tandeau de Marsac N."/>
            <person name="Rippka R."/>
            <person name="Herdman M."/>
            <person name="Sivonen K."/>
            <person name="Coursin T."/>
            <person name="Laurent T."/>
            <person name="Goodwin L."/>
            <person name="Nolan M."/>
            <person name="Davenport K.W."/>
            <person name="Han C.S."/>
            <person name="Rubin E.M."/>
            <person name="Eisen J.A."/>
            <person name="Woyke T."/>
            <person name="Gugger M."/>
            <person name="Kerfeld C.A."/>
        </authorList>
    </citation>
    <scope>NUCLEOTIDE SEQUENCE [LARGE SCALE GENOMIC DNA]</scope>
    <source>
        <strain evidence="3">ATCC 29371 / PCC 7437</strain>
        <plasmid evidence="3">Plasmid pSTA7437.02</plasmid>
    </source>
</reference>
<evidence type="ECO:0000256" key="1">
    <source>
        <dbReference type="SAM" id="Phobius"/>
    </source>
</evidence>
<dbReference type="AlphaFoldDB" id="K9Y1R7"/>
<keyword evidence="3" id="KW-1185">Reference proteome</keyword>
<dbReference type="HOGENOM" id="CLU_1539104_0_0_3"/>
<accession>K9Y1R7</accession>
<proteinExistence type="predicted"/>
<evidence type="ECO:0000313" key="2">
    <source>
        <dbReference type="EMBL" id="AFZ38274.1"/>
    </source>
</evidence>
<geneLocation type="plasmid" evidence="2 3">
    <name>pSTA7437.02</name>
</geneLocation>
<dbReference type="EMBL" id="CP003655">
    <property type="protein sequence ID" value="AFZ38274.1"/>
    <property type="molecule type" value="Genomic_DNA"/>
</dbReference>
<dbReference type="KEGG" id="scs:Sta7437_4841"/>
<protein>
    <submittedName>
        <fullName evidence="2">Uncharacterized protein</fullName>
    </submittedName>
</protein>
<keyword evidence="1" id="KW-1133">Transmembrane helix</keyword>
<evidence type="ECO:0000313" key="3">
    <source>
        <dbReference type="Proteomes" id="UP000010473"/>
    </source>
</evidence>
<feature type="transmembrane region" description="Helical" evidence="1">
    <location>
        <begin position="20"/>
        <end position="43"/>
    </location>
</feature>
<gene>
    <name evidence="2" type="ordered locus">Sta7437_4841</name>
</gene>